<evidence type="ECO:0000256" key="1">
    <source>
        <dbReference type="HAMAP-Rule" id="MF_00226"/>
    </source>
</evidence>
<dbReference type="PANTHER" id="PTHR13939">
    <property type="entry name" value="NICOTINAMIDE-NUCLEOTIDE AMIDOHYDROLASE PNCC"/>
    <property type="match status" value="1"/>
</dbReference>
<evidence type="ECO:0000313" key="4">
    <source>
        <dbReference type="Proteomes" id="UP000248758"/>
    </source>
</evidence>
<dbReference type="NCBIfam" id="TIGR00177">
    <property type="entry name" value="molyb_syn"/>
    <property type="match status" value="1"/>
</dbReference>
<dbReference type="CDD" id="cd00885">
    <property type="entry name" value="cinA"/>
    <property type="match status" value="1"/>
</dbReference>
<proteinExistence type="inferred from homology"/>
<dbReference type="InterPro" id="IPR036425">
    <property type="entry name" value="MoaB/Mog-like_dom_sf"/>
</dbReference>
<dbReference type="PIRSF" id="PIRSF006728">
    <property type="entry name" value="CinA"/>
    <property type="match status" value="1"/>
</dbReference>
<dbReference type="NCBIfam" id="TIGR00200">
    <property type="entry name" value="cinA_nterm"/>
    <property type="match status" value="1"/>
</dbReference>
<dbReference type="EMBL" id="LS483499">
    <property type="protein sequence ID" value="SQK75630.1"/>
    <property type="molecule type" value="Genomic_DNA"/>
</dbReference>
<dbReference type="InterPro" id="IPR001453">
    <property type="entry name" value="MoaB/Mog_dom"/>
</dbReference>
<protein>
    <recommendedName>
        <fullName evidence="1">CinA-like protein</fullName>
    </recommendedName>
</protein>
<evidence type="ECO:0000313" key="3">
    <source>
        <dbReference type="EMBL" id="SQK75630.1"/>
    </source>
</evidence>
<evidence type="ECO:0000259" key="2">
    <source>
        <dbReference type="SMART" id="SM00852"/>
    </source>
</evidence>
<comment type="similarity">
    <text evidence="1">Belongs to the CinA family.</text>
</comment>
<dbReference type="InterPro" id="IPR008135">
    <property type="entry name" value="Competence-induced_CinA"/>
</dbReference>
<feature type="domain" description="MoaB/Mog" evidence="2">
    <location>
        <begin position="17"/>
        <end position="184"/>
    </location>
</feature>
<dbReference type="PANTHER" id="PTHR13939:SF0">
    <property type="entry name" value="NMN AMIDOHYDROLASE-LIKE PROTEIN YFAY"/>
    <property type="match status" value="1"/>
</dbReference>
<dbReference type="AlphaFoldDB" id="A0A2X5PQQ7"/>
<dbReference type="SMART" id="SM00852">
    <property type="entry name" value="MoCF_biosynth"/>
    <property type="match status" value="1"/>
</dbReference>
<dbReference type="Pfam" id="PF00994">
    <property type="entry name" value="MoCF_biosynth"/>
    <property type="match status" value="1"/>
</dbReference>
<dbReference type="RefSeq" id="WP_051170695.1">
    <property type="nucleotide sequence ID" value="NZ_CALFSL010000005.1"/>
</dbReference>
<dbReference type="Proteomes" id="UP000248758">
    <property type="component" value="Chromosome 1"/>
</dbReference>
<dbReference type="HAMAP" id="MF_00226_B">
    <property type="entry name" value="CinA_B"/>
    <property type="match status" value="1"/>
</dbReference>
<dbReference type="KEGG" id="tpty:NCTC11468_02491"/>
<dbReference type="Gene3D" id="3.40.980.10">
    <property type="entry name" value="MoaB/Mog-like domain"/>
    <property type="match status" value="1"/>
</dbReference>
<accession>A0A2X5PQQ7</accession>
<dbReference type="InterPro" id="IPR050101">
    <property type="entry name" value="CinA"/>
</dbReference>
<dbReference type="NCBIfam" id="NF002978">
    <property type="entry name" value="PRK03673.1"/>
    <property type="match status" value="1"/>
</dbReference>
<sequence length="412" mass="44813">MSGRCPSLIKELHVKIEMLSTGDEVLYGQITDTNASWLAETLFSQGLVMTHRSTVGDSLDSLVEELTQRSQVADVLIVNGGLGPTSDDLSALAAATACGVPLEMNKPWLAHIEDFFRQRGQPMAPQNRKQAEIPQSAEMINNRAGTACGFSVTLNGCRIFFTPGVPFEFKIMVTEQILPRLQQQFSLPEPPLCLRMTTFGRGESSLAAMLEAYPLPEGVTMGYRAAMPVVEIKLTGPQRLKAPMLALWQQIREALNEWVLFEGTQGLPAQLAALLSSRGLSLAVSEMYTAGLVHWQLAGADVPLRGGELPVSVPETLAQMGERAAALARKSGAELALVIGGLDNESLGVALMTPEGLQAEKLTFSSSRHSLAMRQELISTVALNRLQRWLQGKSAPQSYSWLKVSERFPPTR</sequence>
<dbReference type="SUPFAM" id="SSF53218">
    <property type="entry name" value="Molybdenum cofactor biosynthesis proteins"/>
    <property type="match status" value="1"/>
</dbReference>
<organism evidence="3 4">
    <name type="scientific">Tatumella ptyseos</name>
    <dbReference type="NCBI Taxonomy" id="82987"/>
    <lineage>
        <taxon>Bacteria</taxon>
        <taxon>Pseudomonadati</taxon>
        <taxon>Pseudomonadota</taxon>
        <taxon>Gammaproteobacteria</taxon>
        <taxon>Enterobacterales</taxon>
        <taxon>Erwiniaceae</taxon>
        <taxon>Tatumella</taxon>
    </lineage>
</organism>
<gene>
    <name evidence="3" type="primary">yfaY</name>
    <name evidence="3" type="ORF">NCTC11468_02491</name>
</gene>
<reference evidence="3 4" key="1">
    <citation type="submission" date="2018-06" db="EMBL/GenBank/DDBJ databases">
        <authorList>
            <consortium name="Pathogen Informatics"/>
            <person name="Doyle S."/>
        </authorList>
    </citation>
    <scope>NUCLEOTIDE SEQUENCE [LARGE SCALE GENOMIC DNA]</scope>
    <source>
        <strain evidence="3 4">NCTC11468</strain>
    </source>
</reference>
<name>A0A2X5PQQ7_9GAMM</name>